<dbReference type="InterPro" id="IPR001972">
    <property type="entry name" value="Stomatin_HflK_fam"/>
</dbReference>
<organism evidence="4 5">
    <name type="scientific">Pseudofrankia inefficax (strain DSM 45817 / CECT 9037 / DDB 130130 / EuI1c)</name>
    <name type="common">Frankia inefficax</name>
    <dbReference type="NCBI Taxonomy" id="298654"/>
    <lineage>
        <taxon>Bacteria</taxon>
        <taxon>Bacillati</taxon>
        <taxon>Actinomycetota</taxon>
        <taxon>Actinomycetes</taxon>
        <taxon>Frankiales</taxon>
        <taxon>Frankiaceae</taxon>
        <taxon>Pseudofrankia</taxon>
    </lineage>
</organism>
<dbReference type="InterPro" id="IPR043202">
    <property type="entry name" value="Band-7_stomatin-like"/>
</dbReference>
<dbReference type="GO" id="GO:0098552">
    <property type="term" value="C:side of membrane"/>
    <property type="evidence" value="ECO:0007669"/>
    <property type="project" value="UniProtKB-ARBA"/>
</dbReference>
<dbReference type="KEGG" id="fri:FraEuI1c_3355"/>
<dbReference type="InParanoid" id="E3IWN4"/>
<proteinExistence type="inferred from homology"/>
<feature type="region of interest" description="Disordered" evidence="2">
    <location>
        <begin position="251"/>
        <end position="280"/>
    </location>
</feature>
<reference evidence="4 5" key="1">
    <citation type="submission" date="2010-10" db="EMBL/GenBank/DDBJ databases">
        <title>Complete sequence of Frankia sp. EuI1c.</title>
        <authorList>
            <consortium name="US DOE Joint Genome Institute"/>
            <person name="Lucas S."/>
            <person name="Copeland A."/>
            <person name="Lapidus A."/>
            <person name="Cheng J.-F."/>
            <person name="Bruce D."/>
            <person name="Goodwin L."/>
            <person name="Pitluck S."/>
            <person name="Chertkov O."/>
            <person name="Detter J.C."/>
            <person name="Han C."/>
            <person name="Tapia R."/>
            <person name="Land M."/>
            <person name="Hauser L."/>
            <person name="Jeffries C."/>
            <person name="Kyrpides N."/>
            <person name="Ivanova N."/>
            <person name="Mikhailova N."/>
            <person name="Beauchemin N."/>
            <person name="Sen A."/>
            <person name="Sur S.A."/>
            <person name="Gtari M."/>
            <person name="Wall L."/>
            <person name="Tisa L."/>
            <person name="Woyke T."/>
        </authorList>
    </citation>
    <scope>NUCLEOTIDE SEQUENCE [LARGE SCALE GENOMIC DNA]</scope>
    <source>
        <strain evidence="5">DSM 45817 / CECT 9037 / EuI1c</strain>
    </source>
</reference>
<dbReference type="PANTHER" id="PTHR10264">
    <property type="entry name" value="BAND 7 PROTEIN-RELATED"/>
    <property type="match status" value="1"/>
</dbReference>
<dbReference type="RefSeq" id="WP_013424482.1">
    <property type="nucleotide sequence ID" value="NC_014666.1"/>
</dbReference>
<dbReference type="HOGENOM" id="CLU_024949_3_2_11"/>
<dbReference type="FunFam" id="3.30.479.30:FF:000004">
    <property type="entry name" value="Putative membrane protease family, stomatin"/>
    <property type="match status" value="1"/>
</dbReference>
<dbReference type="SUPFAM" id="SSF117892">
    <property type="entry name" value="Band 7/SPFH domain"/>
    <property type="match status" value="1"/>
</dbReference>
<dbReference type="EMBL" id="CP002299">
    <property type="protein sequence ID" value="ADP81364.1"/>
    <property type="molecule type" value="Genomic_DNA"/>
</dbReference>
<dbReference type="InterPro" id="IPR001107">
    <property type="entry name" value="Band_7"/>
</dbReference>
<dbReference type="OrthoDB" id="9809197at2"/>
<feature type="compositionally biased region" description="Basic and acidic residues" evidence="2">
    <location>
        <begin position="251"/>
        <end position="262"/>
    </location>
</feature>
<dbReference type="Pfam" id="PF01145">
    <property type="entry name" value="Band_7"/>
    <property type="match status" value="1"/>
</dbReference>
<evidence type="ECO:0000259" key="3">
    <source>
        <dbReference type="SMART" id="SM00244"/>
    </source>
</evidence>
<dbReference type="STRING" id="298654.FraEuI1c_3355"/>
<dbReference type="Gene3D" id="3.30.479.30">
    <property type="entry name" value="Band 7 domain"/>
    <property type="match status" value="1"/>
</dbReference>
<accession>E3IWN4</accession>
<dbReference type="PANTHER" id="PTHR10264:SF19">
    <property type="entry name" value="AT06885P-RELATED"/>
    <property type="match status" value="1"/>
</dbReference>
<gene>
    <name evidence="4" type="ordered locus">FraEuI1c_3355</name>
</gene>
<dbReference type="Gene3D" id="6.10.250.2090">
    <property type="match status" value="1"/>
</dbReference>
<evidence type="ECO:0000313" key="5">
    <source>
        <dbReference type="Proteomes" id="UP000002484"/>
    </source>
</evidence>
<dbReference type="AlphaFoldDB" id="E3IWN4"/>
<comment type="similarity">
    <text evidence="1">Belongs to the band 7/mec-2 family.</text>
</comment>
<dbReference type="CDD" id="cd08826">
    <property type="entry name" value="SPFH_eoslipins_u1"/>
    <property type="match status" value="1"/>
</dbReference>
<evidence type="ECO:0000256" key="2">
    <source>
        <dbReference type="SAM" id="MobiDB-lite"/>
    </source>
</evidence>
<dbReference type="InterPro" id="IPR036013">
    <property type="entry name" value="Band_7/SPFH_dom_sf"/>
</dbReference>
<evidence type="ECO:0000313" key="4">
    <source>
        <dbReference type="EMBL" id="ADP81364.1"/>
    </source>
</evidence>
<dbReference type="SMART" id="SM00244">
    <property type="entry name" value="PHB"/>
    <property type="match status" value="1"/>
</dbReference>
<feature type="domain" description="Band 7" evidence="3">
    <location>
        <begin position="18"/>
        <end position="178"/>
    </location>
</feature>
<protein>
    <submittedName>
        <fullName evidence="4">Band 7 protein</fullName>
    </submittedName>
</protein>
<sequence length="280" mass="31047">MIVLLIVVVVVAAVLLLASLRTVQQYQQGLVFRFGRMLPRLRTPGLTVVLPFGIDHLVRVNMRIVAMSVPRQECITRDNVTLTVEAVVYFRVVDPVKAIVNVENYRFAVTEVAQTSLRSVIGRSDLDHLLSDQERVSAELRAVIDEPTEGPWGVKIERVELKDVALPESMKRSMSRQAEAERERRARVITAEGEFQASQMLAQAGRVLAADPSGLQLRLLQTVVEVAAEKNSTLVLPVPVELLRFFDRGETGRLDSVGEPKSDPPSPDGKQHPALQDDSV</sequence>
<dbReference type="Proteomes" id="UP000002484">
    <property type="component" value="Chromosome"/>
</dbReference>
<keyword evidence="5" id="KW-1185">Reference proteome</keyword>
<dbReference type="GO" id="GO:0005886">
    <property type="term" value="C:plasma membrane"/>
    <property type="evidence" value="ECO:0007669"/>
    <property type="project" value="InterPro"/>
</dbReference>
<evidence type="ECO:0000256" key="1">
    <source>
        <dbReference type="ARBA" id="ARBA00008164"/>
    </source>
</evidence>
<dbReference type="PRINTS" id="PR00721">
    <property type="entry name" value="STOMATIN"/>
</dbReference>
<dbReference type="eggNOG" id="COG0330">
    <property type="taxonomic scope" value="Bacteria"/>
</dbReference>
<name>E3IWN4_PSEI1</name>